<dbReference type="EMBL" id="JABAFG010000001">
    <property type="protein sequence ID" value="NME27151.1"/>
    <property type="molecule type" value="Genomic_DNA"/>
</dbReference>
<dbReference type="NCBIfam" id="TIGR00010">
    <property type="entry name" value="YchF/TatD family DNA exonuclease"/>
    <property type="match status" value="1"/>
</dbReference>
<dbReference type="AlphaFoldDB" id="A0A848BLL1"/>
<name>A0A848BLL1_9FIRM</name>
<dbReference type="SUPFAM" id="SSF51556">
    <property type="entry name" value="Metallo-dependent hydrolases"/>
    <property type="match status" value="1"/>
</dbReference>
<comment type="caution">
    <text evidence="4">The sequence shown here is derived from an EMBL/GenBank/DDBJ whole genome shotgun (WGS) entry which is preliminary data.</text>
</comment>
<reference evidence="4 5" key="1">
    <citation type="submission" date="2020-04" db="EMBL/GenBank/DDBJ databases">
        <authorList>
            <person name="Hitch T.C.A."/>
            <person name="Wylensek D."/>
            <person name="Clavel T."/>
        </authorList>
    </citation>
    <scope>NUCLEOTIDE SEQUENCE [LARGE SCALE GENOMIC DNA]</scope>
    <source>
        <strain evidence="4 5">Oil-RF-744-FAT-WT-6-1</strain>
    </source>
</reference>
<feature type="binding site" evidence="3">
    <location>
        <position position="8"/>
    </location>
    <ligand>
        <name>a divalent metal cation</name>
        <dbReference type="ChEBI" id="CHEBI:60240"/>
        <label>1</label>
    </ligand>
</feature>
<dbReference type="RefSeq" id="WP_170087022.1">
    <property type="nucleotide sequence ID" value="NZ_JABAFG010000001.1"/>
</dbReference>
<organism evidence="4 5">
    <name type="scientific">Megasphaera hexanoica</name>
    <dbReference type="NCBI Taxonomy" id="1675036"/>
    <lineage>
        <taxon>Bacteria</taxon>
        <taxon>Bacillati</taxon>
        <taxon>Bacillota</taxon>
        <taxon>Negativicutes</taxon>
        <taxon>Veillonellales</taxon>
        <taxon>Veillonellaceae</taxon>
        <taxon>Megasphaera</taxon>
    </lineage>
</organism>
<proteinExistence type="predicted"/>
<evidence type="ECO:0000313" key="5">
    <source>
        <dbReference type="Proteomes" id="UP000591071"/>
    </source>
</evidence>
<dbReference type="GO" id="GO:0004536">
    <property type="term" value="F:DNA nuclease activity"/>
    <property type="evidence" value="ECO:0007669"/>
    <property type="project" value="InterPro"/>
</dbReference>
<dbReference type="PROSITE" id="PS01091">
    <property type="entry name" value="TATD_3"/>
    <property type="match status" value="1"/>
</dbReference>
<dbReference type="Pfam" id="PF01026">
    <property type="entry name" value="TatD_DNase"/>
    <property type="match status" value="1"/>
</dbReference>
<sequence length="258" mass="28943">MLFDTHCHLYDAAYDADRPAVLERARAAGIGRMLCPATDRQSSEACVELARHYDGIYAAVGIHPQEAGRVQPGDIEAIRRMAEQEPSVVAIGEVGLDYHYDTPARDTQKEIFIEMIGLARDLDLPIDIHDREAHGDTMEILRQYGKGLRGVFHCYSGSLEMTTELIRMGFYFGFTGTVVFPNSKRAKQVASRIPMERLLIETDSPYLTPPPYRGRRNEPAYVRYVAEEIARLRGLDVEYVTSQTTANGLQVFGIAEDV</sequence>
<gene>
    <name evidence="4" type="ORF">HF872_00715</name>
</gene>
<keyword evidence="2 4" id="KW-0378">Hydrolase</keyword>
<dbReference type="GO" id="GO:0046872">
    <property type="term" value="F:metal ion binding"/>
    <property type="evidence" value="ECO:0007669"/>
    <property type="project" value="UniProtKB-KW"/>
</dbReference>
<evidence type="ECO:0000256" key="3">
    <source>
        <dbReference type="PIRSR" id="PIRSR005902-1"/>
    </source>
</evidence>
<dbReference type="PIRSF" id="PIRSF005902">
    <property type="entry name" value="DNase_TatD"/>
    <property type="match status" value="1"/>
</dbReference>
<dbReference type="CDD" id="cd01310">
    <property type="entry name" value="TatD_DNAse"/>
    <property type="match status" value="1"/>
</dbReference>
<dbReference type="InterPro" id="IPR001130">
    <property type="entry name" value="TatD-like"/>
</dbReference>
<feature type="binding site" evidence="3">
    <location>
        <position position="6"/>
    </location>
    <ligand>
        <name>a divalent metal cation</name>
        <dbReference type="ChEBI" id="CHEBI:60240"/>
        <label>1</label>
    </ligand>
</feature>
<feature type="binding site" evidence="3">
    <location>
        <position position="129"/>
    </location>
    <ligand>
        <name>a divalent metal cation</name>
        <dbReference type="ChEBI" id="CHEBI:60240"/>
        <label>2</label>
    </ligand>
</feature>
<dbReference type="GO" id="GO:0016788">
    <property type="term" value="F:hydrolase activity, acting on ester bonds"/>
    <property type="evidence" value="ECO:0007669"/>
    <property type="project" value="InterPro"/>
</dbReference>
<evidence type="ECO:0000256" key="2">
    <source>
        <dbReference type="ARBA" id="ARBA00022801"/>
    </source>
</evidence>
<accession>A0A848BLL1</accession>
<dbReference type="InterPro" id="IPR018228">
    <property type="entry name" value="DNase_TatD-rel_CS"/>
</dbReference>
<protein>
    <submittedName>
        <fullName evidence="4">TatD family hydrolase</fullName>
    </submittedName>
</protein>
<dbReference type="InterPro" id="IPR015991">
    <property type="entry name" value="TatD/YcfH-like"/>
</dbReference>
<keyword evidence="1 3" id="KW-0479">Metal-binding</keyword>
<dbReference type="Gene3D" id="3.20.20.140">
    <property type="entry name" value="Metal-dependent hydrolases"/>
    <property type="match status" value="1"/>
</dbReference>
<dbReference type="InterPro" id="IPR032466">
    <property type="entry name" value="Metal_Hydrolase"/>
</dbReference>
<feature type="binding site" evidence="3">
    <location>
        <position position="153"/>
    </location>
    <ligand>
        <name>a divalent metal cation</name>
        <dbReference type="ChEBI" id="CHEBI:60240"/>
        <label>2</label>
    </ligand>
</feature>
<feature type="binding site" evidence="3">
    <location>
        <position position="203"/>
    </location>
    <ligand>
        <name>a divalent metal cation</name>
        <dbReference type="ChEBI" id="CHEBI:60240"/>
        <label>1</label>
    </ligand>
</feature>
<dbReference type="PANTHER" id="PTHR46124:SF2">
    <property type="entry name" value="D-AMINOACYL-TRNA DEACYLASE"/>
    <property type="match status" value="1"/>
</dbReference>
<dbReference type="FunFam" id="3.20.20.140:FF:000005">
    <property type="entry name" value="TatD family hydrolase"/>
    <property type="match status" value="1"/>
</dbReference>
<evidence type="ECO:0000313" key="4">
    <source>
        <dbReference type="EMBL" id="NME27151.1"/>
    </source>
</evidence>
<feature type="binding site" evidence="3">
    <location>
        <position position="93"/>
    </location>
    <ligand>
        <name>a divalent metal cation</name>
        <dbReference type="ChEBI" id="CHEBI:60240"/>
        <label>1</label>
    </ligand>
</feature>
<dbReference type="PANTHER" id="PTHR46124">
    <property type="entry name" value="D-AMINOACYL-TRNA DEACYLASE"/>
    <property type="match status" value="1"/>
</dbReference>
<dbReference type="Proteomes" id="UP000591071">
    <property type="component" value="Unassembled WGS sequence"/>
</dbReference>
<evidence type="ECO:0000256" key="1">
    <source>
        <dbReference type="ARBA" id="ARBA00022723"/>
    </source>
</evidence>